<evidence type="ECO:0000313" key="2">
    <source>
        <dbReference type="EMBL" id="MFC6019384.1"/>
    </source>
</evidence>
<dbReference type="InterPro" id="IPR000719">
    <property type="entry name" value="Prot_kinase_dom"/>
</dbReference>
<keyword evidence="3" id="KW-1185">Reference proteome</keyword>
<evidence type="ECO:0000259" key="1">
    <source>
        <dbReference type="PROSITE" id="PS50011"/>
    </source>
</evidence>
<dbReference type="EMBL" id="JBHSPR010000020">
    <property type="protein sequence ID" value="MFC6019384.1"/>
    <property type="molecule type" value="Genomic_DNA"/>
</dbReference>
<protein>
    <submittedName>
        <fullName evidence="2">Phosphotransferase</fullName>
    </submittedName>
</protein>
<dbReference type="Proteomes" id="UP001596203">
    <property type="component" value="Unassembled WGS sequence"/>
</dbReference>
<dbReference type="Pfam" id="PF01636">
    <property type="entry name" value="APH"/>
    <property type="match status" value="2"/>
</dbReference>
<sequence length="225" mass="23916">MDDQVLLGSGRDADVFALDEGRVLRRYRAGGDVAAEAAIMAYVGSLGYPVPRVDRAEGPDLVMERIDGPTMLRAMVEGELAITDGAEILADLHRRLHELPPRPNSAPGTRVLHLDLHPDNVLLGPRGPVVIDWLNGTDGEPELDLALSALIAAEVAVNDMFGSGALAESFLRVFLGAVSGDPLRLLDSAVARRRGNPTLSAEEVSRLDSAATLVRALSTDVRQAG</sequence>
<reference evidence="3" key="1">
    <citation type="journal article" date="2019" name="Int. J. Syst. Evol. Microbiol.">
        <title>The Global Catalogue of Microorganisms (GCM) 10K type strain sequencing project: providing services to taxonomists for standard genome sequencing and annotation.</title>
        <authorList>
            <consortium name="The Broad Institute Genomics Platform"/>
            <consortium name="The Broad Institute Genome Sequencing Center for Infectious Disease"/>
            <person name="Wu L."/>
            <person name="Ma J."/>
        </authorList>
    </citation>
    <scope>NUCLEOTIDE SEQUENCE [LARGE SCALE GENOMIC DNA]</scope>
    <source>
        <strain evidence="3">ZS-35-S2</strain>
    </source>
</reference>
<dbReference type="PROSITE" id="PS50011">
    <property type="entry name" value="PROTEIN_KINASE_DOM"/>
    <property type="match status" value="1"/>
</dbReference>
<evidence type="ECO:0000313" key="3">
    <source>
        <dbReference type="Proteomes" id="UP001596203"/>
    </source>
</evidence>
<dbReference type="InterPro" id="IPR011009">
    <property type="entry name" value="Kinase-like_dom_sf"/>
</dbReference>
<feature type="domain" description="Protein kinase" evidence="1">
    <location>
        <begin position="1"/>
        <end position="225"/>
    </location>
</feature>
<comment type="caution">
    <text evidence="2">The sequence shown here is derived from an EMBL/GenBank/DDBJ whole genome shotgun (WGS) entry which is preliminary data.</text>
</comment>
<proteinExistence type="predicted"/>
<dbReference type="InterPro" id="IPR002575">
    <property type="entry name" value="Aminoglycoside_PTrfase"/>
</dbReference>
<gene>
    <name evidence="2" type="ORF">ACFP2T_24650</name>
</gene>
<dbReference type="SUPFAM" id="SSF56112">
    <property type="entry name" value="Protein kinase-like (PK-like)"/>
    <property type="match status" value="1"/>
</dbReference>
<name>A0ABW1KEW8_9ACTN</name>
<dbReference type="RefSeq" id="WP_377425315.1">
    <property type="nucleotide sequence ID" value="NZ_JBHSPR010000020.1"/>
</dbReference>
<accession>A0ABW1KEW8</accession>
<organism evidence="2 3">
    <name type="scientific">Plantactinospora solaniradicis</name>
    <dbReference type="NCBI Taxonomy" id="1723736"/>
    <lineage>
        <taxon>Bacteria</taxon>
        <taxon>Bacillati</taxon>
        <taxon>Actinomycetota</taxon>
        <taxon>Actinomycetes</taxon>
        <taxon>Micromonosporales</taxon>
        <taxon>Micromonosporaceae</taxon>
        <taxon>Plantactinospora</taxon>
    </lineage>
</organism>
<dbReference type="Gene3D" id="3.90.1200.10">
    <property type="match status" value="1"/>
</dbReference>